<keyword evidence="4" id="KW-1185">Reference proteome</keyword>
<evidence type="ECO:0000313" key="4">
    <source>
        <dbReference type="Proteomes" id="UP001234880"/>
    </source>
</evidence>
<feature type="domain" description="PPM-type phosphatase" evidence="2">
    <location>
        <begin position="182"/>
        <end position="402"/>
    </location>
</feature>
<dbReference type="PANTHER" id="PTHR43156">
    <property type="entry name" value="STAGE II SPORULATION PROTEIN E-RELATED"/>
    <property type="match status" value="1"/>
</dbReference>
<dbReference type="PANTHER" id="PTHR43156:SF2">
    <property type="entry name" value="STAGE II SPORULATION PROTEIN E"/>
    <property type="match status" value="1"/>
</dbReference>
<dbReference type="SUPFAM" id="SSF55781">
    <property type="entry name" value="GAF domain-like"/>
    <property type="match status" value="1"/>
</dbReference>
<dbReference type="InterPro" id="IPR029016">
    <property type="entry name" value="GAF-like_dom_sf"/>
</dbReference>
<dbReference type="Gene3D" id="3.30.450.40">
    <property type="match status" value="1"/>
</dbReference>
<dbReference type="SMART" id="SM00331">
    <property type="entry name" value="PP2C_SIG"/>
    <property type="match status" value="1"/>
</dbReference>
<proteinExistence type="predicted"/>
<reference evidence="3 4" key="1">
    <citation type="submission" date="2023-07" db="EMBL/GenBank/DDBJ databases">
        <title>Sequencing the genomes of 1000 actinobacteria strains.</title>
        <authorList>
            <person name="Klenk H.-P."/>
        </authorList>
    </citation>
    <scope>NUCLEOTIDE SEQUENCE [LARGE SCALE GENOMIC DNA]</scope>
    <source>
        <strain evidence="3 4">DSM 41600</strain>
    </source>
</reference>
<dbReference type="SUPFAM" id="SSF81606">
    <property type="entry name" value="PP2C-like"/>
    <property type="match status" value="1"/>
</dbReference>
<dbReference type="InterPro" id="IPR052016">
    <property type="entry name" value="Bact_Sigma-Reg"/>
</dbReference>
<name>A0ABT9KVD7_9ACTN</name>
<dbReference type="InterPro" id="IPR036457">
    <property type="entry name" value="PPM-type-like_dom_sf"/>
</dbReference>
<dbReference type="Gene3D" id="3.60.40.10">
    <property type="entry name" value="PPM-type phosphatase domain"/>
    <property type="match status" value="1"/>
</dbReference>
<organism evidence="3 4">
    <name type="scientific">Streptomyces demainii</name>
    <dbReference type="NCBI Taxonomy" id="588122"/>
    <lineage>
        <taxon>Bacteria</taxon>
        <taxon>Bacillati</taxon>
        <taxon>Actinomycetota</taxon>
        <taxon>Actinomycetes</taxon>
        <taxon>Kitasatosporales</taxon>
        <taxon>Streptomycetaceae</taxon>
        <taxon>Streptomyces</taxon>
    </lineage>
</organism>
<dbReference type="EMBL" id="JAURUE010000001">
    <property type="protein sequence ID" value="MDP9612400.1"/>
    <property type="molecule type" value="Genomic_DNA"/>
</dbReference>
<dbReference type="Pfam" id="PF07228">
    <property type="entry name" value="SpoIIE"/>
    <property type="match status" value="1"/>
</dbReference>
<comment type="caution">
    <text evidence="3">The sequence shown here is derived from an EMBL/GenBank/DDBJ whole genome shotgun (WGS) entry which is preliminary data.</text>
</comment>
<protein>
    <recommendedName>
        <fullName evidence="2">PPM-type phosphatase domain-containing protein</fullName>
    </recommendedName>
</protein>
<sequence length="414" mass="45452">MRSPRGKLVSAMPERAQAVLRLLRRYQTVAPADLPEELRREYDSLQISHLTIYLADLQQKVLVSVPDARVEAPRTVPIDGTLAGWAYRTISPRITEDTMGSGMVLWLPLLDGVERLGVVAIQAPSFDATTMEACRALVALIALIAVDKTAHSDAYTKRQRNAPMALPSEMVWAFLAPRTIGTDRFTSSAVVEPAYDLGGDAFDHATSDHMLHLGIFDSMGHDLPAGLTTSVALAACRAARRRGAGITEMVATIDQAVHEVFPERYVTAVLANMHTSTGGLEWVNCGHPAPMLLRGQEVLRGALDREAEPPLGLRDIESDLGHRVHRFQMEPGDRILLYSDGVTEARSPSGDRFGEERFTDFIIRAIAAGDPAPEALRRLLHTILDHHGGRLDDDATIVLSEWHPLPRLRAIPQT</sequence>
<dbReference type="InterPro" id="IPR001932">
    <property type="entry name" value="PPM-type_phosphatase-like_dom"/>
</dbReference>
<evidence type="ECO:0000256" key="1">
    <source>
        <dbReference type="ARBA" id="ARBA00022801"/>
    </source>
</evidence>
<dbReference type="RefSeq" id="WP_242438346.1">
    <property type="nucleotide sequence ID" value="NZ_JAURUE010000001.1"/>
</dbReference>
<keyword evidence="1" id="KW-0378">Hydrolase</keyword>
<dbReference type="Proteomes" id="UP001234880">
    <property type="component" value="Unassembled WGS sequence"/>
</dbReference>
<evidence type="ECO:0000313" key="3">
    <source>
        <dbReference type="EMBL" id="MDP9612400.1"/>
    </source>
</evidence>
<gene>
    <name evidence="3" type="ORF">JOF35_004677</name>
</gene>
<evidence type="ECO:0000259" key="2">
    <source>
        <dbReference type="SMART" id="SM00331"/>
    </source>
</evidence>
<accession>A0ABT9KVD7</accession>